<evidence type="ECO:0000313" key="3">
    <source>
        <dbReference type="EMBL" id="RDG39335.1"/>
    </source>
</evidence>
<dbReference type="InterPro" id="IPR041657">
    <property type="entry name" value="HTH_17"/>
</dbReference>
<dbReference type="InterPro" id="IPR009061">
    <property type="entry name" value="DNA-bd_dom_put_sf"/>
</dbReference>
<dbReference type="Gene3D" id="1.10.1660.10">
    <property type="match status" value="1"/>
</dbReference>
<dbReference type="PROSITE" id="PS50937">
    <property type="entry name" value="HTH_MERR_2"/>
    <property type="match status" value="1"/>
</dbReference>
<dbReference type="CDD" id="cd04761">
    <property type="entry name" value="HTH_MerR-SF"/>
    <property type="match status" value="1"/>
</dbReference>
<dbReference type="InterPro" id="IPR000551">
    <property type="entry name" value="MerR-type_HTH_dom"/>
</dbReference>
<dbReference type="GO" id="GO:0006355">
    <property type="term" value="P:regulation of DNA-templated transcription"/>
    <property type="evidence" value="ECO:0007669"/>
    <property type="project" value="InterPro"/>
</dbReference>
<gene>
    <name evidence="3" type="ORF">DVH02_04520</name>
</gene>
<dbReference type="GO" id="GO:0003677">
    <property type="term" value="F:DNA binding"/>
    <property type="evidence" value="ECO:0007669"/>
    <property type="project" value="UniProtKB-KW"/>
</dbReference>
<keyword evidence="4" id="KW-1185">Reference proteome</keyword>
<dbReference type="InterPro" id="IPR010093">
    <property type="entry name" value="SinI_DNA-bd"/>
</dbReference>
<reference evidence="3 4" key="1">
    <citation type="submission" date="2018-07" db="EMBL/GenBank/DDBJ databases">
        <title>Streptomyces species from bats.</title>
        <authorList>
            <person name="Dunlap C."/>
        </authorList>
    </citation>
    <scope>NUCLEOTIDE SEQUENCE [LARGE SCALE GENOMIC DNA]</scope>
    <source>
        <strain evidence="3 4">AC230</strain>
    </source>
</reference>
<dbReference type="AlphaFoldDB" id="A0A370BIX1"/>
<keyword evidence="3" id="KW-0238">DNA-binding</keyword>
<evidence type="ECO:0000256" key="1">
    <source>
        <dbReference type="SAM" id="MobiDB-lite"/>
    </source>
</evidence>
<dbReference type="SUPFAM" id="SSF46955">
    <property type="entry name" value="Putative DNA-binding domain"/>
    <property type="match status" value="1"/>
</dbReference>
<name>A0A370BIX1_9ACTN</name>
<comment type="caution">
    <text evidence="3">The sequence shown here is derived from an EMBL/GenBank/DDBJ whole genome shotgun (WGS) entry which is preliminary data.</text>
</comment>
<accession>A0A370BIX1</accession>
<organism evidence="3 4">
    <name type="scientific">Streptomyces corynorhini</name>
    <dbReference type="NCBI Taxonomy" id="2282652"/>
    <lineage>
        <taxon>Bacteria</taxon>
        <taxon>Bacillati</taxon>
        <taxon>Actinomycetota</taxon>
        <taxon>Actinomycetes</taxon>
        <taxon>Kitasatosporales</taxon>
        <taxon>Streptomycetaceae</taxon>
        <taxon>Streptomyces</taxon>
    </lineage>
</organism>
<feature type="domain" description="HTH merR-type" evidence="2">
    <location>
        <begin position="8"/>
        <end position="28"/>
    </location>
</feature>
<dbReference type="NCBIfam" id="TIGR01764">
    <property type="entry name" value="excise"/>
    <property type="match status" value="1"/>
</dbReference>
<dbReference type="RefSeq" id="WP_114622363.1">
    <property type="nucleotide sequence ID" value="NZ_QQNA01000025.1"/>
</dbReference>
<proteinExistence type="predicted"/>
<dbReference type="EMBL" id="QQNA01000025">
    <property type="protein sequence ID" value="RDG39335.1"/>
    <property type="molecule type" value="Genomic_DNA"/>
</dbReference>
<evidence type="ECO:0000313" key="4">
    <source>
        <dbReference type="Proteomes" id="UP000253741"/>
    </source>
</evidence>
<sequence>MESPERDLYSVGEVAELLGLHVRTVRNYVRDGRLKAVRIGKQYRVSRADFEALTSLPDPDAAPGTPAATTPRGHVEVSSIVQIDAIGPDAASRLSTLVTAAAQAERDAPDPLRIQTVYDKERARMKIVILGDPATTAALLNLVDGVLAPGNGMLTTETRTGAGAGAGAGAGEASDHA</sequence>
<dbReference type="Proteomes" id="UP000253741">
    <property type="component" value="Unassembled WGS sequence"/>
</dbReference>
<protein>
    <submittedName>
        <fullName evidence="3">DNA-binding protein</fullName>
    </submittedName>
</protein>
<dbReference type="Pfam" id="PF12728">
    <property type="entry name" value="HTH_17"/>
    <property type="match status" value="1"/>
</dbReference>
<feature type="region of interest" description="Disordered" evidence="1">
    <location>
        <begin position="158"/>
        <end position="177"/>
    </location>
</feature>
<evidence type="ECO:0000259" key="2">
    <source>
        <dbReference type="PROSITE" id="PS50937"/>
    </source>
</evidence>
<dbReference type="OrthoDB" id="3401953at2"/>